<evidence type="ECO:0000313" key="2">
    <source>
        <dbReference type="Proteomes" id="UP000054485"/>
    </source>
</evidence>
<accession>A0A0D0B5R4</accession>
<dbReference type="Proteomes" id="UP000054485">
    <property type="component" value="Unassembled WGS sequence"/>
</dbReference>
<reference evidence="2" key="2">
    <citation type="submission" date="2015-01" db="EMBL/GenBank/DDBJ databases">
        <title>Evolutionary Origins and Diversification of the Mycorrhizal Mutualists.</title>
        <authorList>
            <consortium name="DOE Joint Genome Institute"/>
            <consortium name="Mycorrhizal Genomics Consortium"/>
            <person name="Kohler A."/>
            <person name="Kuo A."/>
            <person name="Nagy L.G."/>
            <person name="Floudas D."/>
            <person name="Copeland A."/>
            <person name="Barry K.W."/>
            <person name="Cichocki N."/>
            <person name="Veneault-Fourrey C."/>
            <person name="LaButti K."/>
            <person name="Lindquist E.A."/>
            <person name="Lipzen A."/>
            <person name="Lundell T."/>
            <person name="Morin E."/>
            <person name="Murat C."/>
            <person name="Riley R."/>
            <person name="Ohm R."/>
            <person name="Sun H."/>
            <person name="Tunlid A."/>
            <person name="Henrissat B."/>
            <person name="Grigoriev I.V."/>
            <person name="Hibbett D.S."/>
            <person name="Martin F."/>
        </authorList>
    </citation>
    <scope>NUCLEOTIDE SEQUENCE [LARGE SCALE GENOMIC DNA]</scope>
    <source>
        <strain evidence="2">UH-Slu-Lm8-n1</strain>
    </source>
</reference>
<feature type="non-terminal residue" evidence="1">
    <location>
        <position position="1"/>
    </location>
</feature>
<dbReference type="AlphaFoldDB" id="A0A0D0B5R4"/>
<dbReference type="STRING" id="930992.A0A0D0B5R4"/>
<dbReference type="EMBL" id="KN835354">
    <property type="protein sequence ID" value="KIK39193.1"/>
    <property type="molecule type" value="Genomic_DNA"/>
</dbReference>
<protein>
    <submittedName>
        <fullName evidence="1">Unplaced genomic scaffold CY34scaffold_223, whole genome shotgun sequence</fullName>
    </submittedName>
</protein>
<keyword evidence="2" id="KW-1185">Reference proteome</keyword>
<reference evidence="1 2" key="1">
    <citation type="submission" date="2014-04" db="EMBL/GenBank/DDBJ databases">
        <authorList>
            <consortium name="DOE Joint Genome Institute"/>
            <person name="Kuo A."/>
            <person name="Ruytinx J."/>
            <person name="Rineau F."/>
            <person name="Colpaert J."/>
            <person name="Kohler A."/>
            <person name="Nagy L.G."/>
            <person name="Floudas D."/>
            <person name="Copeland A."/>
            <person name="Barry K.W."/>
            <person name="Cichocki N."/>
            <person name="Veneault-Fourrey C."/>
            <person name="LaButti K."/>
            <person name="Lindquist E.A."/>
            <person name="Lipzen A."/>
            <person name="Lundell T."/>
            <person name="Morin E."/>
            <person name="Murat C."/>
            <person name="Sun H."/>
            <person name="Tunlid A."/>
            <person name="Henrissat B."/>
            <person name="Grigoriev I.V."/>
            <person name="Hibbett D.S."/>
            <person name="Martin F."/>
            <person name="Nordberg H.P."/>
            <person name="Cantor M.N."/>
            <person name="Hua S.X."/>
        </authorList>
    </citation>
    <scope>NUCLEOTIDE SEQUENCE [LARGE SCALE GENOMIC DNA]</scope>
    <source>
        <strain evidence="1 2">UH-Slu-Lm8-n1</strain>
    </source>
</reference>
<dbReference type="OrthoDB" id="3341102at2759"/>
<organism evidence="1 2">
    <name type="scientific">Suillus luteus UH-Slu-Lm8-n1</name>
    <dbReference type="NCBI Taxonomy" id="930992"/>
    <lineage>
        <taxon>Eukaryota</taxon>
        <taxon>Fungi</taxon>
        <taxon>Dikarya</taxon>
        <taxon>Basidiomycota</taxon>
        <taxon>Agaricomycotina</taxon>
        <taxon>Agaricomycetes</taxon>
        <taxon>Agaricomycetidae</taxon>
        <taxon>Boletales</taxon>
        <taxon>Suillineae</taxon>
        <taxon>Suillaceae</taxon>
        <taxon>Suillus</taxon>
    </lineage>
</organism>
<sequence>IKEKNILSGLYVNTNQTQVVYAQGSNLTWTKTGAKQVSTIGNDGMMLPLQAIYQGHSKMSCPNPLAANYENCIKGNFHVKFSNIKTYWSTQVTMHTLIDEIVAPYCERKKQELGLSQTQKLMWQIDTWSVHQSLGFQTWLKKNHLMIVLNFVSGGCTGLFRPCDVGMQ</sequence>
<proteinExistence type="predicted"/>
<evidence type="ECO:0000313" key="1">
    <source>
        <dbReference type="EMBL" id="KIK39193.1"/>
    </source>
</evidence>
<gene>
    <name evidence="1" type="ORF">CY34DRAFT_89647</name>
</gene>
<name>A0A0D0B5R4_9AGAM</name>
<dbReference type="HOGENOM" id="CLU_046752_2_0_1"/>
<dbReference type="InParanoid" id="A0A0D0B5R4"/>